<dbReference type="Pfam" id="PF10523">
    <property type="entry name" value="BEN"/>
    <property type="match status" value="1"/>
</dbReference>
<dbReference type="Proteomes" id="UP001497382">
    <property type="component" value="Unassembled WGS sequence"/>
</dbReference>
<evidence type="ECO:0000313" key="4">
    <source>
        <dbReference type="EMBL" id="CAL1279621.1"/>
    </source>
</evidence>
<feature type="transmembrane region" description="Helical" evidence="2">
    <location>
        <begin position="483"/>
        <end position="508"/>
    </location>
</feature>
<keyword evidence="2" id="KW-1133">Transmembrane helix</keyword>
<reference evidence="4 5" key="1">
    <citation type="submission" date="2024-04" db="EMBL/GenBank/DDBJ databases">
        <authorList>
            <person name="Rising A."/>
            <person name="Reimegard J."/>
            <person name="Sonavane S."/>
            <person name="Akerstrom W."/>
            <person name="Nylinder S."/>
            <person name="Hedman E."/>
            <person name="Kallberg Y."/>
        </authorList>
    </citation>
    <scope>NUCLEOTIDE SEQUENCE [LARGE SCALE GENOMIC DNA]</scope>
</reference>
<gene>
    <name evidence="4" type="ORF">LARSCL_LOCUS10488</name>
</gene>
<keyword evidence="2" id="KW-0472">Membrane</keyword>
<evidence type="ECO:0000259" key="3">
    <source>
        <dbReference type="PROSITE" id="PS51457"/>
    </source>
</evidence>
<dbReference type="PROSITE" id="PS51457">
    <property type="entry name" value="BEN"/>
    <property type="match status" value="1"/>
</dbReference>
<dbReference type="Gene3D" id="1.10.10.2590">
    <property type="entry name" value="BEN domain"/>
    <property type="match status" value="1"/>
</dbReference>
<dbReference type="InterPro" id="IPR018379">
    <property type="entry name" value="BEN_domain"/>
</dbReference>
<accession>A0AAV2A7P3</accession>
<sequence>MEHLLIKWKEEDCWDVIPFADAYICDEVEKRCKILIREFENKETEKSLGNKRKHVPNRRFFIPEDENLLELKADKDVSKAAKRRKNNHLLLTALEKKVEEEGENVCSNYREKYHKSLKKVAHLEKEINELKEKLHFYESLNHVHELQKQAKSILKCAKKITHSFNDTALEGSRINRPDCETNTKSLLKVSNNQPSLNKQELIEGSNVFIDKQILCNICADANGDGRKLARNLLVNLYDLQTKLANHSLTGKQSNAFKESIKPAIDQNRLNSILKFVRKQTTIDLSSVKLSANMAPPENSDKQNEGPSDQVQIEIARCKLQNIIQFNGYYGCSWCEHKGVSVEKGHGRVMSYTLQGRNDNAALRTQSIVRQFTMLWFVNSSSHEDFHLTSQQQSDISKVMCSIMTPTVGKETNLSMAIEQSKWRVANVRTIGQCTFCVALVGFAMLLGGAIISGIAFTEVRPNFSDENYERYIRSDPKRVVGPIMLAFGLLCIFGGCIFFGLTLCSATLESRRRVKNTHKYNVRASQDHLPSTPDVDKKMLSDV</sequence>
<dbReference type="GO" id="GO:0003677">
    <property type="term" value="F:DNA binding"/>
    <property type="evidence" value="ECO:0007669"/>
    <property type="project" value="InterPro"/>
</dbReference>
<protein>
    <recommendedName>
        <fullName evidence="3">BEN domain-containing protein</fullName>
    </recommendedName>
</protein>
<comment type="caution">
    <text evidence="4">The sequence shown here is derived from an EMBL/GenBank/DDBJ whole genome shotgun (WGS) entry which is preliminary data.</text>
</comment>
<evidence type="ECO:0000313" key="5">
    <source>
        <dbReference type="Proteomes" id="UP001497382"/>
    </source>
</evidence>
<dbReference type="AlphaFoldDB" id="A0AAV2A7P3"/>
<dbReference type="EMBL" id="CAXIEN010000124">
    <property type="protein sequence ID" value="CAL1279621.1"/>
    <property type="molecule type" value="Genomic_DNA"/>
</dbReference>
<feature type="domain" description="BEN" evidence="3">
    <location>
        <begin position="204"/>
        <end position="309"/>
    </location>
</feature>
<keyword evidence="2" id="KW-0812">Transmembrane</keyword>
<proteinExistence type="predicted"/>
<evidence type="ECO:0000256" key="2">
    <source>
        <dbReference type="SAM" id="Phobius"/>
    </source>
</evidence>
<evidence type="ECO:0000256" key="1">
    <source>
        <dbReference type="SAM" id="Coils"/>
    </source>
</evidence>
<keyword evidence="5" id="KW-1185">Reference proteome</keyword>
<name>A0AAV2A7P3_9ARAC</name>
<feature type="transmembrane region" description="Helical" evidence="2">
    <location>
        <begin position="433"/>
        <end position="456"/>
    </location>
</feature>
<keyword evidence="1" id="KW-0175">Coiled coil</keyword>
<feature type="coiled-coil region" evidence="1">
    <location>
        <begin position="106"/>
        <end position="140"/>
    </location>
</feature>
<organism evidence="4 5">
    <name type="scientific">Larinioides sclopetarius</name>
    <dbReference type="NCBI Taxonomy" id="280406"/>
    <lineage>
        <taxon>Eukaryota</taxon>
        <taxon>Metazoa</taxon>
        <taxon>Ecdysozoa</taxon>
        <taxon>Arthropoda</taxon>
        <taxon>Chelicerata</taxon>
        <taxon>Arachnida</taxon>
        <taxon>Araneae</taxon>
        <taxon>Araneomorphae</taxon>
        <taxon>Entelegynae</taxon>
        <taxon>Araneoidea</taxon>
        <taxon>Araneidae</taxon>
        <taxon>Larinioides</taxon>
    </lineage>
</organism>